<dbReference type="AlphaFoldDB" id="A0A4Y7QMT4"/>
<evidence type="ECO:0000256" key="1">
    <source>
        <dbReference type="SAM" id="SignalP"/>
    </source>
</evidence>
<accession>A0A4Y7QMT4</accession>
<dbReference type="VEuPathDB" id="FungiDB:BD410DRAFT_239413"/>
<dbReference type="Proteomes" id="UP000294933">
    <property type="component" value="Unassembled WGS sequence"/>
</dbReference>
<reference evidence="2 3" key="1">
    <citation type="submission" date="2018-06" db="EMBL/GenBank/DDBJ databases">
        <title>A transcriptomic atlas of mushroom development highlights an independent origin of complex multicellularity.</title>
        <authorList>
            <consortium name="DOE Joint Genome Institute"/>
            <person name="Krizsan K."/>
            <person name="Almasi E."/>
            <person name="Merenyi Z."/>
            <person name="Sahu N."/>
            <person name="Viragh M."/>
            <person name="Koszo T."/>
            <person name="Mondo S."/>
            <person name="Kiss B."/>
            <person name="Balint B."/>
            <person name="Kues U."/>
            <person name="Barry K."/>
            <person name="Hegedus J.C."/>
            <person name="Henrissat B."/>
            <person name="Johnson J."/>
            <person name="Lipzen A."/>
            <person name="Ohm R."/>
            <person name="Nagy I."/>
            <person name="Pangilinan J."/>
            <person name="Yan J."/>
            <person name="Xiong Y."/>
            <person name="Grigoriev I.V."/>
            <person name="Hibbett D.S."/>
            <person name="Nagy L.G."/>
        </authorList>
    </citation>
    <scope>NUCLEOTIDE SEQUENCE [LARGE SCALE GENOMIC DNA]</scope>
    <source>
        <strain evidence="2 3">SZMC22713</strain>
    </source>
</reference>
<gene>
    <name evidence="2" type="ORF">BD410DRAFT_239413</name>
</gene>
<dbReference type="EMBL" id="ML170157">
    <property type="protein sequence ID" value="TDL28705.1"/>
    <property type="molecule type" value="Genomic_DNA"/>
</dbReference>
<proteinExistence type="predicted"/>
<organism evidence="2 3">
    <name type="scientific">Rickenella mellea</name>
    <dbReference type="NCBI Taxonomy" id="50990"/>
    <lineage>
        <taxon>Eukaryota</taxon>
        <taxon>Fungi</taxon>
        <taxon>Dikarya</taxon>
        <taxon>Basidiomycota</taxon>
        <taxon>Agaricomycotina</taxon>
        <taxon>Agaricomycetes</taxon>
        <taxon>Hymenochaetales</taxon>
        <taxon>Rickenellaceae</taxon>
        <taxon>Rickenella</taxon>
    </lineage>
</organism>
<name>A0A4Y7QMT4_9AGAM</name>
<keyword evidence="3" id="KW-1185">Reference proteome</keyword>
<keyword evidence="1" id="KW-0732">Signal</keyword>
<evidence type="ECO:0000313" key="2">
    <source>
        <dbReference type="EMBL" id="TDL28705.1"/>
    </source>
</evidence>
<evidence type="ECO:0000313" key="3">
    <source>
        <dbReference type="Proteomes" id="UP000294933"/>
    </source>
</evidence>
<dbReference type="OrthoDB" id="10007757at2759"/>
<protein>
    <submittedName>
        <fullName evidence="2">Uncharacterized protein</fullName>
    </submittedName>
</protein>
<feature type="signal peptide" evidence="1">
    <location>
        <begin position="1"/>
        <end position="21"/>
    </location>
</feature>
<feature type="chain" id="PRO_5021404995" evidence="1">
    <location>
        <begin position="22"/>
        <end position="232"/>
    </location>
</feature>
<sequence length="232" mass="24951">MHCFRFCSLVALFSLISSVAAILPRSNEGTIVNLRVEGLDKTTFEGPIFTRGHNVTTASGGDHHCDGTNNGENPKPGPTCTSALDDASRRHGFTFDGTFFAEFDDFFITRIGPDTQTSTQFWGILLNFQFTPVGGCQQQVKFEDQVLFAFDAFNKQHFLKLTGPKVAKAGHPVTLTVTDGSTGTAISGATVDGHTSDANGKVTFTIAKPGVHGFKAEKSDSIRSNKVTIIVD</sequence>